<dbReference type="EMBL" id="RJVU01054669">
    <property type="protein sequence ID" value="ROL01486.1"/>
    <property type="molecule type" value="Genomic_DNA"/>
</dbReference>
<accession>A0A3N0Y123</accession>
<feature type="region of interest" description="Disordered" evidence="1">
    <location>
        <begin position="71"/>
        <end position="133"/>
    </location>
</feature>
<protein>
    <submittedName>
        <fullName evidence="2">Uncharacterized protein</fullName>
    </submittedName>
</protein>
<feature type="compositionally biased region" description="Basic residues" evidence="1">
    <location>
        <begin position="122"/>
        <end position="133"/>
    </location>
</feature>
<comment type="caution">
    <text evidence="2">The sequence shown here is derived from an EMBL/GenBank/DDBJ whole genome shotgun (WGS) entry which is preliminary data.</text>
</comment>
<reference evidence="2 3" key="1">
    <citation type="submission" date="2018-10" db="EMBL/GenBank/DDBJ databases">
        <title>Genome assembly for a Yunnan-Guizhou Plateau 3E fish, Anabarilius grahami (Regan), and its evolutionary and genetic applications.</title>
        <authorList>
            <person name="Jiang W."/>
        </authorList>
    </citation>
    <scope>NUCLEOTIDE SEQUENCE [LARGE SCALE GENOMIC DNA]</scope>
    <source>
        <strain evidence="2">AG-KIZ</strain>
        <tissue evidence="2">Muscle</tissue>
    </source>
</reference>
<feature type="compositionally biased region" description="Basic and acidic residues" evidence="1">
    <location>
        <begin position="12"/>
        <end position="30"/>
    </location>
</feature>
<evidence type="ECO:0000256" key="1">
    <source>
        <dbReference type="SAM" id="MobiDB-lite"/>
    </source>
</evidence>
<feature type="compositionally biased region" description="Polar residues" evidence="1">
    <location>
        <begin position="71"/>
        <end position="83"/>
    </location>
</feature>
<organism evidence="2 3">
    <name type="scientific">Anabarilius grahami</name>
    <name type="common">Kanglang fish</name>
    <name type="synonym">Barilius grahami</name>
    <dbReference type="NCBI Taxonomy" id="495550"/>
    <lineage>
        <taxon>Eukaryota</taxon>
        <taxon>Metazoa</taxon>
        <taxon>Chordata</taxon>
        <taxon>Craniata</taxon>
        <taxon>Vertebrata</taxon>
        <taxon>Euteleostomi</taxon>
        <taxon>Actinopterygii</taxon>
        <taxon>Neopterygii</taxon>
        <taxon>Teleostei</taxon>
        <taxon>Ostariophysi</taxon>
        <taxon>Cypriniformes</taxon>
        <taxon>Xenocyprididae</taxon>
        <taxon>Xenocypridinae</taxon>
        <taxon>Xenocypridinae incertae sedis</taxon>
        <taxon>Anabarilius</taxon>
    </lineage>
</organism>
<keyword evidence="3" id="KW-1185">Reference proteome</keyword>
<proteinExistence type="predicted"/>
<dbReference type="AlphaFoldDB" id="A0A3N0Y123"/>
<gene>
    <name evidence="2" type="ORF">DPX16_2055</name>
</gene>
<sequence>MWKLAGNSVSFECRRTPQTDVPHSHQERLSRGARFSVPMPTAVSRAVSGSAEPLEAAAAGARLYQRCSTRGSSGSAQIQTHSVMETLIPDTDGKSAGIPPLMPHSQTHLRQDVHLSPAQPRGTRRRGKQMTRP</sequence>
<name>A0A3N0Y123_ANAGA</name>
<dbReference type="Proteomes" id="UP000281406">
    <property type="component" value="Unassembled WGS sequence"/>
</dbReference>
<evidence type="ECO:0000313" key="2">
    <source>
        <dbReference type="EMBL" id="ROL01486.1"/>
    </source>
</evidence>
<feature type="region of interest" description="Disordered" evidence="1">
    <location>
        <begin position="1"/>
        <end position="36"/>
    </location>
</feature>
<evidence type="ECO:0000313" key="3">
    <source>
        <dbReference type="Proteomes" id="UP000281406"/>
    </source>
</evidence>